<name>A0ABM8E3B8_9MICO</name>
<sequence>MKRLRNGLGVGIILAALSAPMLVALPASGYEPTGDVIFSLPDDPCLKGRGNCIVYPKSAQLPSGRLVMTFERSLVQESGGATGQTLPIFASDDYGDSWEQISEVAPPSDLSDDPAMDKYLSNWTNPYLYVLPEDVGELKAGTLLLASVVSGEDAYYLEQKANEPAWIPNNDGDRANVAIALFQSTDEGGSWDFVNIVTEGGWQGGSAGAIGTRIAGANTYGQIDPVWEPYLFAHNGKLITYFSDENDYLGFDPATGVLVEDPDNDTASDAGIQILAHRSWDGVGAWSAPIVDAWGNQVSRGNGKVQIGGGRPGMTNVVETTDGKFMMTFEFFANGNGNRYKLSTDPNNFFGDADPDGVNVNTLTRVTGSRSLNNSGSPVLVSLPDGRLAYNSSGSGSVWTNNGSSTGPWTEYQTTLAGGYSRNLTPIAGTGRVLILQSIWGGANTLPVIRHADIDFGGSDGLTYQLVNRKSGQVLGTGGKTNDANLGNANTPDIVQENPNGSVTQQWQVVPKTSGSITLLNQSGGRSATVWTGNATAGQRIAQWVDESTTGAWRFIPTTDGYVKLRSVVNSNMFLTGVSNGSPATVQLAASDGSQEWLLVPVAPAASELTARNQKTELISSDPSVSALTIQVDASAATPSGAARHAGATAHAFLYVGSEPAVDLGAVALDAQQRATVTLPDSLPESTTFRVAVAYEDAPLQWDEATILAADSDAPAISVVVDPSNPTGDNGWYTGEVSVSVSATDELDASPLVEVSVDGGAWSEATAPVELSTDGTHSVKVRATDFVGNVSGVTDQVVRIDGVTPVSAATVDEQARTVTIRSADDTSGVGRTEVNVANGGWVTYEGPVTVGADQTVVQFRSVDRAGNVETAASAVVPKAGVTLTKSLTAANIADSSVRFYDTNSITVRVTGGSATATGTIKVVAGAVQVGSGTLSNGRVTINLNKALLVPGKYTLEVRYSGNAALEASTDTAELSVAKAAATVKASFVDSTIKSSTTPKVKVSVSSKAPVTGTVTVKEGSKTLKAKVTLMNGKATISLPKLKTGTHKVTVTYNGSSSIGTAKSSTITVKVS</sequence>
<dbReference type="InterPro" id="IPR032109">
    <property type="entry name" value="Big_3_5"/>
</dbReference>
<evidence type="ECO:0000313" key="4">
    <source>
        <dbReference type="Proteomes" id="UP001317779"/>
    </source>
</evidence>
<proteinExistence type="predicted"/>
<reference evidence="3 4" key="1">
    <citation type="submission" date="2022-12" db="EMBL/GenBank/DDBJ databases">
        <title>Microbacterium terricola strain KV-448 chromosome, complete genome.</title>
        <authorList>
            <person name="Oshima T."/>
            <person name="Moriya T."/>
            <person name="Bessho Y."/>
        </authorList>
    </citation>
    <scope>NUCLEOTIDE SEQUENCE [LARGE SCALE GENOMIC DNA]</scope>
    <source>
        <strain evidence="3 4">KV-448</strain>
    </source>
</reference>
<keyword evidence="4" id="KW-1185">Reference proteome</keyword>
<dbReference type="EMBL" id="AP027141">
    <property type="protein sequence ID" value="BDV32295.1"/>
    <property type="molecule type" value="Genomic_DNA"/>
</dbReference>
<dbReference type="InterPro" id="IPR058094">
    <property type="entry name" value="Ig-like_OmpL47-like"/>
</dbReference>
<evidence type="ECO:0000259" key="1">
    <source>
        <dbReference type="Pfam" id="PF14200"/>
    </source>
</evidence>
<dbReference type="Gene3D" id="2.80.10.50">
    <property type="match status" value="1"/>
</dbReference>
<dbReference type="InterPro" id="IPR000772">
    <property type="entry name" value="Ricin_B_lectin"/>
</dbReference>
<feature type="domain" description="Bacterial Ig-like" evidence="2">
    <location>
        <begin position="895"/>
        <end position="976"/>
    </location>
</feature>
<dbReference type="Gene3D" id="2.120.10.10">
    <property type="match status" value="1"/>
</dbReference>
<dbReference type="InterPro" id="IPR036278">
    <property type="entry name" value="Sialidase_sf"/>
</dbReference>
<dbReference type="InterPro" id="IPR013783">
    <property type="entry name" value="Ig-like_fold"/>
</dbReference>
<dbReference type="InterPro" id="IPR035992">
    <property type="entry name" value="Ricin_B-like_lectins"/>
</dbReference>
<accession>A0ABM8E3B8</accession>
<evidence type="ECO:0000313" key="3">
    <source>
        <dbReference type="EMBL" id="BDV32295.1"/>
    </source>
</evidence>
<protein>
    <recommendedName>
        <fullName evidence="5">Ig-like domain (Group 3)</fullName>
    </recommendedName>
</protein>
<organism evidence="3 4">
    <name type="scientific">Microbacterium terricola</name>
    <dbReference type="NCBI Taxonomy" id="344163"/>
    <lineage>
        <taxon>Bacteria</taxon>
        <taxon>Bacillati</taxon>
        <taxon>Actinomycetota</taxon>
        <taxon>Actinomycetes</taxon>
        <taxon>Micrococcales</taxon>
        <taxon>Microbacteriaceae</taxon>
        <taxon>Microbacterium</taxon>
    </lineage>
</organism>
<dbReference type="Pfam" id="PF14200">
    <property type="entry name" value="RicinB_lectin_2"/>
    <property type="match status" value="1"/>
</dbReference>
<feature type="domain" description="Ricin B lectin" evidence="1">
    <location>
        <begin position="460"/>
        <end position="544"/>
    </location>
</feature>
<feature type="domain" description="Bacterial Ig-like" evidence="2">
    <location>
        <begin position="992"/>
        <end position="1070"/>
    </location>
</feature>
<dbReference type="Gene3D" id="2.60.40.10">
    <property type="entry name" value="Immunoglobulins"/>
    <property type="match status" value="2"/>
</dbReference>
<dbReference type="SUPFAM" id="SSF50939">
    <property type="entry name" value="Sialidases"/>
    <property type="match status" value="1"/>
</dbReference>
<evidence type="ECO:0000259" key="2">
    <source>
        <dbReference type="Pfam" id="PF16640"/>
    </source>
</evidence>
<gene>
    <name evidence="3" type="ORF">Microterr_29550</name>
</gene>
<dbReference type="Pfam" id="PF16640">
    <property type="entry name" value="Big_3_5"/>
    <property type="match status" value="2"/>
</dbReference>
<evidence type="ECO:0008006" key="5">
    <source>
        <dbReference type="Google" id="ProtNLM"/>
    </source>
</evidence>
<dbReference type="PANTHER" id="PTHR38792:SF3">
    <property type="entry name" value="BNR_ASP-BOX REPEAT DOMAIN PROTEIN (AFU_ORTHOLOGUE AFUA_7G06430)-RELATED"/>
    <property type="match status" value="1"/>
</dbReference>
<dbReference type="NCBIfam" id="NF047446">
    <property type="entry name" value="barrel_OmpL47"/>
    <property type="match status" value="2"/>
</dbReference>
<dbReference type="Proteomes" id="UP001317779">
    <property type="component" value="Chromosome"/>
</dbReference>
<dbReference type="SUPFAM" id="SSF50370">
    <property type="entry name" value="Ricin B-like lectins"/>
    <property type="match status" value="1"/>
</dbReference>
<dbReference type="PANTHER" id="PTHR38792">
    <property type="entry name" value="BNR/ASP-BOX REPEAT DOMAIN PROTEIN (AFU_ORTHOLOGUE AFUA_7G06430)-RELATED"/>
    <property type="match status" value="1"/>
</dbReference>
<dbReference type="CDD" id="cd00161">
    <property type="entry name" value="beta-trefoil_Ricin-like"/>
    <property type="match status" value="1"/>
</dbReference>